<dbReference type="EMBL" id="JAOYOD010000001">
    <property type="protein sequence ID" value="MCV9387472.1"/>
    <property type="molecule type" value="Genomic_DNA"/>
</dbReference>
<accession>A0ABT3CV42</accession>
<reference evidence="2 3" key="1">
    <citation type="submission" date="2022-10" db="EMBL/GenBank/DDBJ databases">
        <title>Comparative genomics and taxonomic characterization of three novel marine species of genus Reichenbachiella exhibiting antioxidant and polysaccharide degradation activities.</title>
        <authorList>
            <person name="Muhammad N."/>
            <person name="Lee Y.-J."/>
            <person name="Ko J."/>
            <person name="Kim S.-G."/>
        </authorList>
    </citation>
    <scope>NUCLEOTIDE SEQUENCE [LARGE SCALE GENOMIC DNA]</scope>
    <source>
        <strain evidence="2 3">ABR2-5</strain>
    </source>
</reference>
<gene>
    <name evidence="2" type="ORF">N7U62_12400</name>
</gene>
<evidence type="ECO:0000313" key="3">
    <source>
        <dbReference type="Proteomes" id="UP001300692"/>
    </source>
</evidence>
<keyword evidence="3" id="KW-1185">Reference proteome</keyword>
<keyword evidence="1" id="KW-0732">Signal</keyword>
<feature type="signal peptide" evidence="1">
    <location>
        <begin position="1"/>
        <end position="23"/>
    </location>
</feature>
<comment type="caution">
    <text evidence="2">The sequence shown here is derived from an EMBL/GenBank/DDBJ whole genome shotgun (WGS) entry which is preliminary data.</text>
</comment>
<dbReference type="Proteomes" id="UP001300692">
    <property type="component" value="Unassembled WGS sequence"/>
</dbReference>
<evidence type="ECO:0000256" key="1">
    <source>
        <dbReference type="SAM" id="SignalP"/>
    </source>
</evidence>
<feature type="chain" id="PRO_5046311056" evidence="1">
    <location>
        <begin position="24"/>
        <end position="333"/>
    </location>
</feature>
<proteinExistence type="predicted"/>
<name>A0ABT3CV42_9BACT</name>
<dbReference type="RefSeq" id="WP_264138295.1">
    <property type="nucleotide sequence ID" value="NZ_JAOYOD010000001.1"/>
</dbReference>
<sequence length="333" mass="36447">MKNQMKYLLVLLFAICLVNASIAQNWNDTGDTSTTDDNIKVNGYLMGYDVSDHLKLFVDNAGEYSRIQWGDDKSDRLSFYFNFHDGTSSDREVMTLLSNGKVGIGKVAPSTKLEVSGSETTNRISQSGGTYTELAQRAWSGSAGILFSAYASNGYVNGGLVTTGNTKYKFNAQSFGSSYHGAKMIYTDHSSIRFYISPPSTGADQDVNWGTAVLSLYRGGKVGVGTTNPTSMLSVAGKMDAQEIKVLVGAGVAPDYVFADDYKLTTLEETAEYIQQNRHLPEIPSAAEMEANGVELGEMNMLLLKKIEELTLHLIEKDEQLKKVKARLAELEK</sequence>
<organism evidence="2 3">
    <name type="scientific">Reichenbachiella ulvae</name>
    <dbReference type="NCBI Taxonomy" id="2980104"/>
    <lineage>
        <taxon>Bacteria</taxon>
        <taxon>Pseudomonadati</taxon>
        <taxon>Bacteroidota</taxon>
        <taxon>Cytophagia</taxon>
        <taxon>Cytophagales</taxon>
        <taxon>Reichenbachiellaceae</taxon>
        <taxon>Reichenbachiella</taxon>
    </lineage>
</organism>
<protein>
    <submittedName>
        <fullName evidence="2">Tail fiber protein</fullName>
    </submittedName>
</protein>
<evidence type="ECO:0000313" key="2">
    <source>
        <dbReference type="EMBL" id="MCV9387472.1"/>
    </source>
</evidence>